<dbReference type="InterPro" id="IPR016176">
    <property type="entry name" value="Cbl-dep_enz_cat"/>
</dbReference>
<sequence length="466" mass="47782">MSATRSLADDFAPADLAAWRALAEKGLKGRPFDELIHRTADGLEIQPLYTSADAGGRTGPLTSPAVDVTRPWDLRGVVSATDPVEANRIALEHLNGGAASLLVEARGALADQDGLVPALKGVLLELASVALDAGADGARAADALAVAAKGSPRAALALHLDAPSAWATSEGADLAALTISFANTALRHAAAYPQASLFMASGVAVHDAGGTEVQELAFMAAGAVQAARAAEAAGGDPAQALARTVLGLSADQDVLLTIAKLRAARLIWRQLAGAVGIDAPARIEARGSRRMLTSLDAETNLLRQTAACFAAAVGGADAIALDPFDRVLGIDSPVALRQSRNIQLVLMEESHLGRVADPLAGAFAVEQLTDQLARRAWAAFQAIEAEGGLNAALLSGRLPDQVAEAAEARAARIASGDLVMIGVNQHPRPGDAPPPPVSVADCPLPLRRDAVAFELKAFEEAAHAAS</sequence>
<comment type="caution">
    <text evidence="2">The sequence shown here is derived from an EMBL/GenBank/DDBJ whole genome shotgun (WGS) entry which is preliminary data.</text>
</comment>
<organism evidence="2 3">
    <name type="scientific">Peiella sedimenti</name>
    <dbReference type="NCBI Taxonomy" id="3061083"/>
    <lineage>
        <taxon>Bacteria</taxon>
        <taxon>Pseudomonadati</taxon>
        <taxon>Pseudomonadota</taxon>
        <taxon>Alphaproteobacteria</taxon>
        <taxon>Caulobacterales</taxon>
        <taxon>Caulobacteraceae</taxon>
        <taxon>Peiella</taxon>
    </lineage>
</organism>
<reference evidence="2" key="1">
    <citation type="submission" date="2023-07" db="EMBL/GenBank/DDBJ databases">
        <title>Brevundimonas soil sp. nov., isolated from the soil of chemical plant.</title>
        <authorList>
            <person name="Wu N."/>
        </authorList>
    </citation>
    <scope>NUCLEOTIDE SEQUENCE</scope>
    <source>
        <strain evidence="2">XZ-24</strain>
    </source>
</reference>
<dbReference type="EMBL" id="JAUKTR010000001">
    <property type="protein sequence ID" value="MDO1558306.1"/>
    <property type="molecule type" value="Genomic_DNA"/>
</dbReference>
<dbReference type="SUPFAM" id="SSF51703">
    <property type="entry name" value="Cobalamin (vitamin B12)-dependent enzymes"/>
    <property type="match status" value="1"/>
</dbReference>
<protein>
    <submittedName>
        <fullName evidence="2">Methylmalonyl-CoA mutase family protein</fullName>
    </submittedName>
</protein>
<dbReference type="Proteomes" id="UP001169063">
    <property type="component" value="Unassembled WGS sequence"/>
</dbReference>
<gene>
    <name evidence="2" type="ORF">Q0812_02550</name>
</gene>
<evidence type="ECO:0000313" key="3">
    <source>
        <dbReference type="Proteomes" id="UP001169063"/>
    </source>
</evidence>
<dbReference type="RefSeq" id="WP_302108726.1">
    <property type="nucleotide sequence ID" value="NZ_JAUKTR010000001.1"/>
</dbReference>
<dbReference type="PANTHER" id="PTHR48101">
    <property type="entry name" value="METHYLMALONYL-COA MUTASE, MITOCHONDRIAL-RELATED"/>
    <property type="match status" value="1"/>
</dbReference>
<evidence type="ECO:0000313" key="2">
    <source>
        <dbReference type="EMBL" id="MDO1558306.1"/>
    </source>
</evidence>
<dbReference type="Pfam" id="PF01642">
    <property type="entry name" value="MM_CoA_mutase"/>
    <property type="match status" value="1"/>
</dbReference>
<feature type="domain" description="Methylmalonyl-CoA mutase alpha/beta chain catalytic" evidence="1">
    <location>
        <begin position="190"/>
        <end position="430"/>
    </location>
</feature>
<keyword evidence="3" id="KW-1185">Reference proteome</keyword>
<dbReference type="InterPro" id="IPR006099">
    <property type="entry name" value="MeMalonylCoA_mutase_a/b_cat"/>
</dbReference>
<dbReference type="PANTHER" id="PTHR48101:SF4">
    <property type="entry name" value="METHYLMALONYL-COA MUTASE, MITOCHONDRIAL"/>
    <property type="match status" value="1"/>
</dbReference>
<name>A0ABT8SIJ9_9CAUL</name>
<dbReference type="Gene3D" id="3.20.20.240">
    <property type="entry name" value="Methylmalonyl-CoA mutase"/>
    <property type="match status" value="1"/>
</dbReference>
<evidence type="ECO:0000259" key="1">
    <source>
        <dbReference type="Pfam" id="PF01642"/>
    </source>
</evidence>
<proteinExistence type="predicted"/>
<accession>A0ABT8SIJ9</accession>